<dbReference type="InterPro" id="IPR036179">
    <property type="entry name" value="Ig-like_dom_sf"/>
</dbReference>
<dbReference type="InterPro" id="IPR013783">
    <property type="entry name" value="Ig-like_fold"/>
</dbReference>
<feature type="compositionally biased region" description="Basic and acidic residues" evidence="1">
    <location>
        <begin position="250"/>
        <end position="267"/>
    </location>
</feature>
<evidence type="ECO:0000313" key="2">
    <source>
        <dbReference type="EMBL" id="CAI7935195.1"/>
    </source>
</evidence>
<dbReference type="SUPFAM" id="SSF48726">
    <property type="entry name" value="Immunoglobulin"/>
    <property type="match status" value="1"/>
</dbReference>
<name>A0AA35VQC6_9SAUR</name>
<dbReference type="Proteomes" id="UP001178461">
    <property type="component" value="Unassembled WGS sequence"/>
</dbReference>
<dbReference type="AlphaFoldDB" id="A0AA35VQC6"/>
<comment type="caution">
    <text evidence="2">The sequence shown here is derived from an EMBL/GenBank/DDBJ whole genome shotgun (WGS) entry which is preliminary data.</text>
</comment>
<reference evidence="2" key="1">
    <citation type="submission" date="2022-12" db="EMBL/GenBank/DDBJ databases">
        <authorList>
            <person name="Alioto T."/>
            <person name="Alioto T."/>
            <person name="Gomez Garrido J."/>
        </authorList>
    </citation>
    <scope>NUCLEOTIDE SEQUENCE</scope>
</reference>
<dbReference type="Gene3D" id="2.60.40.10">
    <property type="entry name" value="Immunoglobulins"/>
    <property type="match status" value="1"/>
</dbReference>
<proteinExistence type="predicted"/>
<organism evidence="2 3">
    <name type="scientific">Podarcis lilfordi</name>
    <name type="common">Lilford's wall lizard</name>
    <dbReference type="NCBI Taxonomy" id="74358"/>
    <lineage>
        <taxon>Eukaryota</taxon>
        <taxon>Metazoa</taxon>
        <taxon>Chordata</taxon>
        <taxon>Craniata</taxon>
        <taxon>Vertebrata</taxon>
        <taxon>Euteleostomi</taxon>
        <taxon>Lepidosauria</taxon>
        <taxon>Squamata</taxon>
        <taxon>Bifurcata</taxon>
        <taxon>Unidentata</taxon>
        <taxon>Episquamata</taxon>
        <taxon>Laterata</taxon>
        <taxon>Lacertibaenia</taxon>
        <taxon>Lacertidae</taxon>
        <taxon>Podarcis</taxon>
    </lineage>
</organism>
<gene>
    <name evidence="2" type="ORF">PODLI_1B009096</name>
</gene>
<evidence type="ECO:0000313" key="3">
    <source>
        <dbReference type="Proteomes" id="UP001178461"/>
    </source>
</evidence>
<accession>A0AA35VQC6</accession>
<sequence>MGQVGIVIEMVICLTLLEQDITSYDFGDYASIPCCGSLQILWKGQDDCGRFKRRLLTLLGVLIGLFFGAVANPEKGPLHQVTGMAGKPVLFPLNITAGKTVLMIKWDLYPQNGTPFELAVLRNGQLRTSNLKDMDRLDVLNETTLRIKALQENETGVLNCRVTYTTSKMEIFSFNLTVSVPAPESDPPDVPSVSQSEGEWRKTLVWFIVAMTVAGFRFMQIVSRRSERVPNNRTPLIFIMGKKQRKKRRSSTDKNCDQVDQNGDDKR</sequence>
<feature type="region of interest" description="Disordered" evidence="1">
    <location>
        <begin position="241"/>
        <end position="267"/>
    </location>
</feature>
<protein>
    <submittedName>
        <fullName evidence="2">SLAM family member 8-like</fullName>
    </submittedName>
</protein>
<keyword evidence="3" id="KW-1185">Reference proteome</keyword>
<dbReference type="EMBL" id="CANTUW010000116">
    <property type="protein sequence ID" value="CAI7935195.1"/>
    <property type="molecule type" value="Genomic_DNA"/>
</dbReference>
<evidence type="ECO:0000256" key="1">
    <source>
        <dbReference type="SAM" id="MobiDB-lite"/>
    </source>
</evidence>